<keyword evidence="5" id="KW-1185">Reference proteome</keyword>
<evidence type="ECO:0000256" key="2">
    <source>
        <dbReference type="RuleBase" id="RU003876"/>
    </source>
</evidence>
<evidence type="ECO:0000256" key="3">
    <source>
        <dbReference type="SAM" id="MobiDB-lite"/>
    </source>
</evidence>
<dbReference type="InterPro" id="IPR037231">
    <property type="entry name" value="NAP-like_sf"/>
</dbReference>
<protein>
    <submittedName>
        <fullName evidence="4">Nucleosome assembly protein 1-like 4</fullName>
    </submittedName>
</protein>
<feature type="non-terminal residue" evidence="4">
    <location>
        <position position="1"/>
    </location>
</feature>
<dbReference type="Proteomes" id="UP000286415">
    <property type="component" value="Unassembled WGS sequence"/>
</dbReference>
<evidence type="ECO:0000313" key="4">
    <source>
        <dbReference type="EMBL" id="KAG5450403.1"/>
    </source>
</evidence>
<reference evidence="4 5" key="2">
    <citation type="journal article" date="2021" name="Genomics">
        <title>High-quality reference genome for Clonorchis sinensis.</title>
        <authorList>
            <person name="Young N.D."/>
            <person name="Stroehlein A.J."/>
            <person name="Kinkar L."/>
            <person name="Wang T."/>
            <person name="Sohn W.M."/>
            <person name="Chang B.C.H."/>
            <person name="Kaur P."/>
            <person name="Weisz D."/>
            <person name="Dudchenko O."/>
            <person name="Aiden E.L."/>
            <person name="Korhonen P.K."/>
            <person name="Gasser R.B."/>
        </authorList>
    </citation>
    <scope>NUCLEOTIDE SEQUENCE [LARGE SCALE GENOMIC DNA]</scope>
    <source>
        <strain evidence="4">Cs-k2</strain>
    </source>
</reference>
<dbReference type="GO" id="GO:0005634">
    <property type="term" value="C:nucleus"/>
    <property type="evidence" value="ECO:0007669"/>
    <property type="project" value="InterPro"/>
</dbReference>
<feature type="compositionally biased region" description="Acidic residues" evidence="3">
    <location>
        <begin position="357"/>
        <end position="388"/>
    </location>
</feature>
<accession>A0A8T1MMK4</accession>
<dbReference type="Pfam" id="PF00956">
    <property type="entry name" value="NAP"/>
    <property type="match status" value="1"/>
</dbReference>
<dbReference type="InterPro" id="IPR002164">
    <property type="entry name" value="NAP_family"/>
</dbReference>
<dbReference type="AlphaFoldDB" id="A0A8T1MMK4"/>
<sequence length="388" mass="44349">YVELQKSAIFSRQRGKQNFGLCHFSHKTTMAFDPDSRHEFDQFEALQNSGLLDSLYESLTSKQRAMAHYKSLSPTVRGRVRALKRIQCETLKLEVQFYKELSKLEQRFADQHQRLFAQRKAIVAGDYEPTSEETSWYGNEEEHADVQNSLTKLGNEGDAPTESGASSLAKTSCRGIPGFWLTVLKHAPLICDAIQPADIPALKCLKDIRSVAIESNGQPGFQLEFEFEPNEYFSDTVLTKRYFVSYELKEEDPLTYDGPEVVASEGCKINWYPEKDLTQTTHSKTQRSRLSGEKHTVTRTTTNDSFFQFFDPPKPANSPKRTNSTTEQKVLEDFDWGQYLKERVIPRAVSYFTGESLDLENEVDDPDDFAEEDYDEESEEDLDESGDP</sequence>
<evidence type="ECO:0000313" key="5">
    <source>
        <dbReference type="Proteomes" id="UP000286415"/>
    </source>
</evidence>
<comment type="similarity">
    <text evidence="1 2">Belongs to the nucleosome assembly protein (NAP) family.</text>
</comment>
<dbReference type="Gene3D" id="1.20.5.1500">
    <property type="match status" value="1"/>
</dbReference>
<feature type="region of interest" description="Disordered" evidence="3">
    <location>
        <begin position="354"/>
        <end position="388"/>
    </location>
</feature>
<dbReference type="EMBL" id="NIRI02000042">
    <property type="protein sequence ID" value="KAG5450403.1"/>
    <property type="molecule type" value="Genomic_DNA"/>
</dbReference>
<dbReference type="OrthoDB" id="27325at2759"/>
<dbReference type="GO" id="GO:0006334">
    <property type="term" value="P:nucleosome assembly"/>
    <property type="evidence" value="ECO:0007669"/>
    <property type="project" value="InterPro"/>
</dbReference>
<dbReference type="PANTHER" id="PTHR11875">
    <property type="entry name" value="TESTIS-SPECIFIC Y-ENCODED PROTEIN"/>
    <property type="match status" value="1"/>
</dbReference>
<feature type="region of interest" description="Disordered" evidence="3">
    <location>
        <begin position="304"/>
        <end position="326"/>
    </location>
</feature>
<dbReference type="SUPFAM" id="SSF143113">
    <property type="entry name" value="NAP-like"/>
    <property type="match status" value="1"/>
</dbReference>
<dbReference type="Gene3D" id="3.30.1120.90">
    <property type="entry name" value="Nucleosome assembly protein"/>
    <property type="match status" value="1"/>
</dbReference>
<comment type="caution">
    <text evidence="4">The sequence shown here is derived from an EMBL/GenBank/DDBJ whole genome shotgun (WGS) entry which is preliminary data.</text>
</comment>
<proteinExistence type="inferred from homology"/>
<gene>
    <name evidence="4" type="ORF">CSKR_110423</name>
</gene>
<evidence type="ECO:0000256" key="1">
    <source>
        <dbReference type="ARBA" id="ARBA00009947"/>
    </source>
</evidence>
<organism evidence="4 5">
    <name type="scientific">Clonorchis sinensis</name>
    <name type="common">Chinese liver fluke</name>
    <dbReference type="NCBI Taxonomy" id="79923"/>
    <lineage>
        <taxon>Eukaryota</taxon>
        <taxon>Metazoa</taxon>
        <taxon>Spiralia</taxon>
        <taxon>Lophotrochozoa</taxon>
        <taxon>Platyhelminthes</taxon>
        <taxon>Trematoda</taxon>
        <taxon>Digenea</taxon>
        <taxon>Opisthorchiida</taxon>
        <taxon>Opisthorchiata</taxon>
        <taxon>Opisthorchiidae</taxon>
        <taxon>Clonorchis</taxon>
    </lineage>
</organism>
<name>A0A8T1MMK4_CLOSI</name>
<reference evidence="4 5" key="1">
    <citation type="journal article" date="2018" name="Biotechnol. Adv.">
        <title>Improved genomic resources and new bioinformatic workflow for the carcinogenic parasite Clonorchis sinensis: Biotechnological implications.</title>
        <authorList>
            <person name="Wang D."/>
            <person name="Korhonen P.K."/>
            <person name="Gasser R.B."/>
            <person name="Young N.D."/>
        </authorList>
    </citation>
    <scope>NUCLEOTIDE SEQUENCE [LARGE SCALE GENOMIC DNA]</scope>
    <source>
        <strain evidence="4">Cs-k2</strain>
    </source>
</reference>